<dbReference type="EMBL" id="MN739946">
    <property type="protein sequence ID" value="QHT79119.1"/>
    <property type="molecule type" value="Genomic_DNA"/>
</dbReference>
<organism evidence="1">
    <name type="scientific">viral metagenome</name>
    <dbReference type="NCBI Taxonomy" id="1070528"/>
    <lineage>
        <taxon>unclassified sequences</taxon>
        <taxon>metagenomes</taxon>
        <taxon>organismal metagenomes</taxon>
    </lineage>
</organism>
<dbReference type="AlphaFoldDB" id="A0A6C0HF36"/>
<accession>A0A6C0HF36</accession>
<reference evidence="1" key="1">
    <citation type="journal article" date="2020" name="Nature">
        <title>Giant virus diversity and host interactions through global metagenomics.</title>
        <authorList>
            <person name="Schulz F."/>
            <person name="Roux S."/>
            <person name="Paez-Espino D."/>
            <person name="Jungbluth S."/>
            <person name="Walsh D.A."/>
            <person name="Denef V.J."/>
            <person name="McMahon K.D."/>
            <person name="Konstantinidis K.T."/>
            <person name="Eloe-Fadrosh E.A."/>
            <person name="Kyrpides N.C."/>
            <person name="Woyke T."/>
        </authorList>
    </citation>
    <scope>NUCLEOTIDE SEQUENCE</scope>
    <source>
        <strain evidence="1">GVMAG-M-3300023179-99</strain>
    </source>
</reference>
<protein>
    <submittedName>
        <fullName evidence="1">Uncharacterized protein</fullName>
    </submittedName>
</protein>
<sequence length="142" mass="17034">MKFYHLSDKPFTKLRKRKLGIGFKPSGIWLAPSGVWKKYIQEELGGEIPKYEYEFDIDMSKVLTLNTYKDISEFQEKYKDKIWKFNQYNINWDLVKKDYDGIYIKNAQIKKARDEFMWYSMFDIESICVWANLSSPKLVDPS</sequence>
<proteinExistence type="predicted"/>
<name>A0A6C0HF36_9ZZZZ</name>
<evidence type="ECO:0000313" key="1">
    <source>
        <dbReference type="EMBL" id="QHT79119.1"/>
    </source>
</evidence>